<comment type="caution">
    <text evidence="1">The sequence shown here is derived from an EMBL/GenBank/DDBJ whole genome shotgun (WGS) entry which is preliminary data.</text>
</comment>
<proteinExistence type="predicted"/>
<organism evidence="1 2">
    <name type="scientific">Chryseobacterium phosphatilyticum</name>
    <dbReference type="NCBI Taxonomy" id="475075"/>
    <lineage>
        <taxon>Bacteria</taxon>
        <taxon>Pseudomonadati</taxon>
        <taxon>Bacteroidota</taxon>
        <taxon>Flavobacteriia</taxon>
        <taxon>Flavobacteriales</taxon>
        <taxon>Weeksellaceae</taxon>
        <taxon>Chryseobacterium group</taxon>
        <taxon>Chryseobacterium</taxon>
    </lineage>
</organism>
<evidence type="ECO:0000313" key="2">
    <source>
        <dbReference type="Proteomes" id="UP000236594"/>
    </source>
</evidence>
<gene>
    <name evidence="1" type="ORF">C1631_021250</name>
</gene>
<accession>A0A316WV86</accession>
<sequence>MQNFHKKIIIVKSKYPKINEAVFFLLRFALLHRYLDLYHKNLFETLRQFYSFKTNSLQS</sequence>
<name>A0A316WV86_9FLAO</name>
<protein>
    <submittedName>
        <fullName evidence="1">Uncharacterized protein</fullName>
    </submittedName>
</protein>
<evidence type="ECO:0000313" key="1">
    <source>
        <dbReference type="EMBL" id="PWN65127.1"/>
    </source>
</evidence>
<keyword evidence="2" id="KW-1185">Reference proteome</keyword>
<dbReference type="EMBL" id="PPED02000006">
    <property type="protein sequence ID" value="PWN65127.1"/>
    <property type="molecule type" value="Genomic_DNA"/>
</dbReference>
<reference evidence="1 2" key="1">
    <citation type="submission" date="2018-04" db="EMBL/GenBank/DDBJ databases">
        <title>Draft Genome Sequence of Phosphate-Solubilizing Chryseobacterium sp. ISE14 that is a Biocontrol and Plant Growth-Promoting Rhizobacterium Isolated from Cucumber.</title>
        <authorList>
            <person name="Jeong J.-J."/>
            <person name="Sang M.K."/>
            <person name="Choi I.-G."/>
            <person name="Kim K.D."/>
        </authorList>
    </citation>
    <scope>NUCLEOTIDE SEQUENCE [LARGE SCALE GENOMIC DNA]</scope>
    <source>
        <strain evidence="1 2">ISE14</strain>
    </source>
</reference>
<dbReference type="AlphaFoldDB" id="A0A316WV86"/>
<dbReference type="Proteomes" id="UP000236594">
    <property type="component" value="Unassembled WGS sequence"/>
</dbReference>